<comment type="caution">
    <text evidence="1">The sequence shown here is derived from an EMBL/GenBank/DDBJ whole genome shotgun (WGS) entry which is preliminary data.</text>
</comment>
<name>A0AAE3DL85_9FIRM</name>
<protein>
    <submittedName>
        <fullName evidence="1">Uncharacterized protein</fullName>
    </submittedName>
</protein>
<dbReference type="RefSeq" id="WP_308727399.1">
    <property type="nucleotide sequence ID" value="NZ_JAJEQF010000001.1"/>
</dbReference>
<keyword evidence="2" id="KW-1185">Reference proteome</keyword>
<gene>
    <name evidence="1" type="ORF">LKD45_00330</name>
</gene>
<dbReference type="EMBL" id="JAJEQF010000001">
    <property type="protein sequence ID" value="MCC2166159.1"/>
    <property type="molecule type" value="Genomic_DNA"/>
</dbReference>
<dbReference type="Proteomes" id="UP001199355">
    <property type="component" value="Unassembled WGS sequence"/>
</dbReference>
<proteinExistence type="predicted"/>
<evidence type="ECO:0000313" key="1">
    <source>
        <dbReference type="EMBL" id="MCC2166159.1"/>
    </source>
</evidence>
<organism evidence="1 2">
    <name type="scientific">Gallintestinimicrobium propionicum</name>
    <dbReference type="NCBI Taxonomy" id="2981770"/>
    <lineage>
        <taxon>Bacteria</taxon>
        <taxon>Bacillati</taxon>
        <taxon>Bacillota</taxon>
        <taxon>Clostridia</taxon>
        <taxon>Lachnospirales</taxon>
        <taxon>Lachnospiraceae</taxon>
        <taxon>Gallintestinimicrobium</taxon>
    </lineage>
</organism>
<sequence>MAYIDWEWYESNFPQLPEDEFARRLPAAEMKVDILTHNRARDATGYKQERVKACVANIINRMATLEESGAGSNVKSVSNDGYSETYEQVTPEQVEAALKKECFFWLSGTGLMGAL</sequence>
<dbReference type="AlphaFoldDB" id="A0AAE3DL85"/>
<evidence type="ECO:0000313" key="2">
    <source>
        <dbReference type="Proteomes" id="UP001199355"/>
    </source>
</evidence>
<accession>A0AAE3DL85</accession>
<reference evidence="1 2" key="1">
    <citation type="submission" date="2021-10" db="EMBL/GenBank/DDBJ databases">
        <title>Anaerobic single-cell dispensing facilitates the cultivation of human gut bacteria.</title>
        <authorList>
            <person name="Afrizal A."/>
        </authorList>
    </citation>
    <scope>NUCLEOTIDE SEQUENCE [LARGE SCALE GENOMIC DNA]</scope>
    <source>
        <strain evidence="1 2">CLA-AA-H244</strain>
    </source>
</reference>